<comment type="caution">
    <text evidence="1">The sequence shown here is derived from an EMBL/GenBank/DDBJ whole genome shotgun (WGS) entry which is preliminary data.</text>
</comment>
<name>A0ABD0PHX8_CIRMR</name>
<gene>
    <name evidence="1" type="ORF">M9458_033587</name>
</gene>
<evidence type="ECO:0000313" key="2">
    <source>
        <dbReference type="Proteomes" id="UP001529510"/>
    </source>
</evidence>
<dbReference type="AlphaFoldDB" id="A0ABD0PHX8"/>
<feature type="non-terminal residue" evidence="1">
    <location>
        <position position="1"/>
    </location>
</feature>
<dbReference type="InterPro" id="IPR018159">
    <property type="entry name" value="Spectrin/alpha-actinin"/>
</dbReference>
<evidence type="ECO:0000313" key="1">
    <source>
        <dbReference type="EMBL" id="KAL0173276.1"/>
    </source>
</evidence>
<keyword evidence="2" id="KW-1185">Reference proteome</keyword>
<organism evidence="1 2">
    <name type="scientific">Cirrhinus mrigala</name>
    <name type="common">Mrigala</name>
    <dbReference type="NCBI Taxonomy" id="683832"/>
    <lineage>
        <taxon>Eukaryota</taxon>
        <taxon>Metazoa</taxon>
        <taxon>Chordata</taxon>
        <taxon>Craniata</taxon>
        <taxon>Vertebrata</taxon>
        <taxon>Euteleostomi</taxon>
        <taxon>Actinopterygii</taxon>
        <taxon>Neopterygii</taxon>
        <taxon>Teleostei</taxon>
        <taxon>Ostariophysi</taxon>
        <taxon>Cypriniformes</taxon>
        <taxon>Cyprinidae</taxon>
        <taxon>Labeoninae</taxon>
        <taxon>Labeonini</taxon>
        <taxon>Cirrhinus</taxon>
    </lineage>
</organism>
<feature type="non-terminal residue" evidence="1">
    <location>
        <position position="150"/>
    </location>
</feature>
<dbReference type="Pfam" id="PF00435">
    <property type="entry name" value="Spectrin"/>
    <property type="match status" value="1"/>
</dbReference>
<accession>A0ABD0PHX8</accession>
<dbReference type="Gene3D" id="1.20.58.60">
    <property type="match status" value="1"/>
</dbReference>
<sequence length="150" mass="17411">EFNSNVQDLLTKMAKCEETINTLPAPSFILDTVCAQLQEHRVLVGEVQSYGERKTSVETAATRLSELSRKDDCDVVQNLIMTVQDRYKKLHQHTTERGKTLEDVKRHAKQFNESWHLLVDWMTEVEQTLDTHKEIAVSQEEIKQQLTEQK</sequence>
<dbReference type="SMART" id="SM00150">
    <property type="entry name" value="SPEC"/>
    <property type="match status" value="1"/>
</dbReference>
<reference evidence="1 2" key="1">
    <citation type="submission" date="2024-05" db="EMBL/GenBank/DDBJ databases">
        <title>Genome sequencing and assembly of Indian major carp, Cirrhinus mrigala (Hamilton, 1822).</title>
        <authorList>
            <person name="Mohindra V."/>
            <person name="Chowdhury L.M."/>
            <person name="Lal K."/>
            <person name="Jena J.K."/>
        </authorList>
    </citation>
    <scope>NUCLEOTIDE SEQUENCE [LARGE SCALE GENOMIC DNA]</scope>
    <source>
        <strain evidence="1">CM1030</strain>
        <tissue evidence="1">Blood</tissue>
    </source>
</reference>
<proteinExistence type="predicted"/>
<dbReference type="Proteomes" id="UP001529510">
    <property type="component" value="Unassembled WGS sequence"/>
</dbReference>
<protein>
    <recommendedName>
        <fullName evidence="3">Dystrophin</fullName>
    </recommendedName>
</protein>
<dbReference type="InterPro" id="IPR002017">
    <property type="entry name" value="Spectrin_repeat"/>
</dbReference>
<dbReference type="SUPFAM" id="SSF46966">
    <property type="entry name" value="Spectrin repeat"/>
    <property type="match status" value="2"/>
</dbReference>
<evidence type="ECO:0008006" key="3">
    <source>
        <dbReference type="Google" id="ProtNLM"/>
    </source>
</evidence>
<dbReference type="EMBL" id="JAMKFB020000016">
    <property type="protein sequence ID" value="KAL0173276.1"/>
    <property type="molecule type" value="Genomic_DNA"/>
</dbReference>